<keyword evidence="3" id="KW-1185">Reference proteome</keyword>
<proteinExistence type="predicted"/>
<evidence type="ECO:0000313" key="2">
    <source>
        <dbReference type="EMBL" id="AUO78763.1"/>
    </source>
</evidence>
<feature type="transmembrane region" description="Helical" evidence="1">
    <location>
        <begin position="12"/>
        <end position="33"/>
    </location>
</feature>
<keyword evidence="1" id="KW-0472">Membrane</keyword>
<dbReference type="EMBL" id="MG746602">
    <property type="protein sequence ID" value="AUO78763.1"/>
    <property type="molecule type" value="Genomic_DNA"/>
</dbReference>
<organism evidence="2 3">
    <name type="scientific">Klebsiella phage vB_Kpn_F48</name>
    <dbReference type="NCBI Taxonomy" id="2070028"/>
    <lineage>
        <taxon>Viruses</taxon>
        <taxon>Duplodnaviria</taxon>
        <taxon>Heunggongvirae</taxon>
        <taxon>Uroviricota</taxon>
        <taxon>Caudoviricetes</taxon>
        <taxon>Marfavirus</taxon>
        <taxon>Marfavirus F48</taxon>
    </lineage>
</organism>
<dbReference type="Proteomes" id="UP000240294">
    <property type="component" value="Genome"/>
</dbReference>
<evidence type="ECO:0000313" key="3">
    <source>
        <dbReference type="Proteomes" id="UP000240294"/>
    </source>
</evidence>
<reference evidence="3" key="1">
    <citation type="submission" date="2018-01" db="EMBL/GenBank/DDBJ databases">
        <title>Direct submission.</title>
        <authorList>
            <person name="Ciacci N."/>
        </authorList>
    </citation>
    <scope>NUCLEOTIDE SEQUENCE [LARGE SCALE GENOMIC DNA]</scope>
</reference>
<keyword evidence="1" id="KW-0812">Transmembrane</keyword>
<accession>A0A2I6UFJ2</accession>
<evidence type="ECO:0000256" key="1">
    <source>
        <dbReference type="SAM" id="Phobius"/>
    </source>
</evidence>
<gene>
    <name evidence="2" type="ORF">vBKpnF48_138</name>
</gene>
<protein>
    <submittedName>
        <fullName evidence="2">Uncharacterized protein</fullName>
    </submittedName>
</protein>
<name>A0A2I6UFJ2_9CAUD</name>
<sequence>MEEIMLKNIFNFIVLAIVLMIMPVVFFIDVIIINLRHLF</sequence>
<keyword evidence="1" id="KW-1133">Transmembrane helix</keyword>